<dbReference type="InterPro" id="IPR045057">
    <property type="entry name" value="Gcn5-rel_NAT"/>
</dbReference>
<feature type="domain" description="N-acetyltransferase" evidence="1">
    <location>
        <begin position="12"/>
        <end position="98"/>
    </location>
</feature>
<dbReference type="EMBL" id="JACEOG010000001">
    <property type="protein sequence ID" value="MBA4607246.1"/>
    <property type="molecule type" value="Genomic_DNA"/>
</dbReference>
<evidence type="ECO:0000313" key="3">
    <source>
        <dbReference type="Proteomes" id="UP000550354"/>
    </source>
</evidence>
<dbReference type="PANTHER" id="PTHR31435">
    <property type="entry name" value="PROTEIN NATD1"/>
    <property type="match status" value="1"/>
</dbReference>
<dbReference type="InterPro" id="IPR031165">
    <property type="entry name" value="GNAT_YJDJ"/>
</dbReference>
<dbReference type="PANTHER" id="PTHR31435:SF10">
    <property type="entry name" value="BSR4717 PROTEIN"/>
    <property type="match status" value="1"/>
</dbReference>
<dbReference type="GO" id="GO:0016740">
    <property type="term" value="F:transferase activity"/>
    <property type="evidence" value="ECO:0007669"/>
    <property type="project" value="UniProtKB-KW"/>
</dbReference>
<dbReference type="SUPFAM" id="SSF55729">
    <property type="entry name" value="Acyl-CoA N-acyltransferases (Nat)"/>
    <property type="match status" value="1"/>
</dbReference>
<dbReference type="AlphaFoldDB" id="A0A838XEZ4"/>
<accession>A0A838XEZ4</accession>
<sequence>MWEGRSMTVDITHNEAEQQYEIAVDGERAGFTEAREEGDVVVFPHTVIDERFEGQGLASQLVTFALDDVRARGKKAKVHCSYIKRFVEKRPQYQDLLA</sequence>
<reference evidence="2 3" key="1">
    <citation type="submission" date="2020-07" db="EMBL/GenBank/DDBJ databases">
        <title>Draft genome and description of Aeromicrobium phoceense strain Marseille-Q0843 isolated from healthy skin swab.</title>
        <authorList>
            <person name="Boxberger M."/>
            <person name="La Scola B."/>
        </authorList>
    </citation>
    <scope>NUCLEOTIDE SEQUENCE [LARGE SCALE GENOMIC DNA]</scope>
    <source>
        <strain evidence="2 3">Marseille-Q0843</strain>
    </source>
</reference>
<proteinExistence type="predicted"/>
<protein>
    <submittedName>
        <fullName evidence="2">N-acetyltransferase</fullName>
    </submittedName>
</protein>
<keyword evidence="3" id="KW-1185">Reference proteome</keyword>
<name>A0A838XEZ4_9ACTN</name>
<dbReference type="CDD" id="cd04301">
    <property type="entry name" value="NAT_SF"/>
    <property type="match status" value="1"/>
</dbReference>
<dbReference type="Gene3D" id="3.40.630.30">
    <property type="match status" value="1"/>
</dbReference>
<dbReference type="PROSITE" id="PS51729">
    <property type="entry name" value="GNAT_YJDJ"/>
    <property type="match status" value="1"/>
</dbReference>
<comment type="caution">
    <text evidence="2">The sequence shown here is derived from an EMBL/GenBank/DDBJ whole genome shotgun (WGS) entry which is preliminary data.</text>
</comment>
<dbReference type="Pfam" id="PF14542">
    <property type="entry name" value="Acetyltransf_CG"/>
    <property type="match status" value="1"/>
</dbReference>
<evidence type="ECO:0000259" key="1">
    <source>
        <dbReference type="PROSITE" id="PS51729"/>
    </source>
</evidence>
<evidence type="ECO:0000313" key="2">
    <source>
        <dbReference type="EMBL" id="MBA4607246.1"/>
    </source>
</evidence>
<keyword evidence="2" id="KW-0808">Transferase</keyword>
<dbReference type="Proteomes" id="UP000550354">
    <property type="component" value="Unassembled WGS sequence"/>
</dbReference>
<organism evidence="2 3">
    <name type="scientific">Aeromicrobium phoceense</name>
    <dbReference type="NCBI Taxonomy" id="2754045"/>
    <lineage>
        <taxon>Bacteria</taxon>
        <taxon>Bacillati</taxon>
        <taxon>Actinomycetota</taxon>
        <taxon>Actinomycetes</taxon>
        <taxon>Propionibacteriales</taxon>
        <taxon>Nocardioidaceae</taxon>
        <taxon>Aeromicrobium</taxon>
    </lineage>
</organism>
<gene>
    <name evidence="2" type="ORF">H1W00_02005</name>
</gene>
<dbReference type="InterPro" id="IPR016181">
    <property type="entry name" value="Acyl_CoA_acyltransferase"/>
</dbReference>